<evidence type="ECO:0000256" key="5">
    <source>
        <dbReference type="ARBA" id="ARBA00022597"/>
    </source>
</evidence>
<evidence type="ECO:0000256" key="4">
    <source>
        <dbReference type="ARBA" id="ARBA00022452"/>
    </source>
</evidence>
<dbReference type="Pfam" id="PF22461">
    <property type="entry name" value="SLBB_2"/>
    <property type="match status" value="2"/>
</dbReference>
<dbReference type="Gene3D" id="3.10.560.10">
    <property type="entry name" value="Outer membrane lipoprotein wza domain like"/>
    <property type="match status" value="2"/>
</dbReference>
<keyword evidence="4" id="KW-1134">Transmembrane beta strand</keyword>
<dbReference type="GO" id="GO:0046930">
    <property type="term" value="C:pore complex"/>
    <property type="evidence" value="ECO:0007669"/>
    <property type="project" value="UniProtKB-KW"/>
</dbReference>
<evidence type="ECO:0000259" key="17">
    <source>
        <dbReference type="Pfam" id="PF22461"/>
    </source>
</evidence>
<evidence type="ECO:0000256" key="14">
    <source>
        <dbReference type="ARBA" id="ARBA00023288"/>
    </source>
</evidence>
<dbReference type="AlphaFoldDB" id="A0A7X1NF66"/>
<evidence type="ECO:0000256" key="7">
    <source>
        <dbReference type="ARBA" id="ARBA00022729"/>
    </source>
</evidence>
<feature type="region of interest" description="Disordered" evidence="15">
    <location>
        <begin position="1"/>
        <end position="22"/>
    </location>
</feature>
<dbReference type="GO" id="GO:0009279">
    <property type="term" value="C:cell outer membrane"/>
    <property type="evidence" value="ECO:0007669"/>
    <property type="project" value="UniProtKB-SubCell"/>
</dbReference>
<evidence type="ECO:0000259" key="16">
    <source>
        <dbReference type="Pfam" id="PF02563"/>
    </source>
</evidence>
<feature type="domain" description="SLBB" evidence="17">
    <location>
        <begin position="234"/>
        <end position="316"/>
    </location>
</feature>
<organism evidence="18 19">
    <name type="scientific">Paraburkholderia franconis</name>
    <dbReference type="NCBI Taxonomy" id="2654983"/>
    <lineage>
        <taxon>Bacteria</taxon>
        <taxon>Pseudomonadati</taxon>
        <taxon>Pseudomonadota</taxon>
        <taxon>Betaproteobacteria</taxon>
        <taxon>Burkholderiales</taxon>
        <taxon>Burkholderiaceae</taxon>
        <taxon>Paraburkholderia</taxon>
    </lineage>
</organism>
<dbReference type="GO" id="GO:0015288">
    <property type="term" value="F:porin activity"/>
    <property type="evidence" value="ECO:0007669"/>
    <property type="project" value="UniProtKB-KW"/>
</dbReference>
<sequence>MHMNVQAPVATNSTESAQPQASVVTVNEIDTSLLKRLREQTTASDASALFAAPRPYQLGIADVLQITVWDHPELAAALGAPAQAQLRPADAPAGFVIDQSGDIQFPYAGTLHVAGLRVEQVRDLLTRRLSNMFRNPQVTVRVASFRSSQVYVDGEVRAPGAQAINDVPMTLYEAISRAGGFTAAADESRMTLVRDGGRYLIDMAKMVSQRQNPASVMLKSGDLLRVSSRDENGVFVMGEVNRPTTAVPMKSGGLTLSDALSQAGSINVASANATQMYVIRNAMGDTAEVYHLDAQSPVAMVLANQFELKPKDVVYVDSTGLARFSRILSQLLPAINAGLTAAVVTK</sequence>
<comment type="subcellular location">
    <subcellularLocation>
        <location evidence="1">Cell outer membrane</location>
        <topology evidence="1">Multi-pass membrane protein</topology>
    </subcellularLocation>
</comment>
<evidence type="ECO:0000256" key="1">
    <source>
        <dbReference type="ARBA" id="ARBA00004571"/>
    </source>
</evidence>
<dbReference type="GO" id="GO:0006811">
    <property type="term" value="P:monoatomic ion transport"/>
    <property type="evidence" value="ECO:0007669"/>
    <property type="project" value="UniProtKB-KW"/>
</dbReference>
<evidence type="ECO:0000256" key="11">
    <source>
        <dbReference type="ARBA" id="ARBA00023136"/>
    </source>
</evidence>
<keyword evidence="11" id="KW-0472">Membrane</keyword>
<name>A0A7X1NF66_9BURK</name>
<keyword evidence="9" id="KW-0406">Ion transport</keyword>
<evidence type="ECO:0000256" key="8">
    <source>
        <dbReference type="ARBA" id="ARBA00023047"/>
    </source>
</evidence>
<keyword evidence="14" id="KW-0449">Lipoprotein</keyword>
<gene>
    <name evidence="18" type="ORF">GCT13_29385</name>
</gene>
<protein>
    <submittedName>
        <fullName evidence="18">Sugar ABC transporter substrate-binding protein</fullName>
    </submittedName>
</protein>
<keyword evidence="6" id="KW-0812">Transmembrane</keyword>
<evidence type="ECO:0000256" key="12">
    <source>
        <dbReference type="ARBA" id="ARBA00023139"/>
    </source>
</evidence>
<reference evidence="18 19" key="1">
    <citation type="submission" date="2019-10" db="EMBL/GenBank/DDBJ databases">
        <title>Paraburkholderia sp. isolated from nodules of Mimosa pudica from Brazilian Atlantic Forest soils.</title>
        <authorList>
            <person name="Paulitsch F."/>
            <person name="Hungria M."/>
            <person name="Dall'Agnol R."/>
        </authorList>
    </citation>
    <scope>NUCLEOTIDE SEQUENCE [LARGE SCALE GENOMIC DNA]</scope>
    <source>
        <strain evidence="18 19">CNPSo 3157</strain>
    </source>
</reference>
<feature type="domain" description="Polysaccharide export protein N-terminal" evidence="16">
    <location>
        <begin position="52"/>
        <end position="142"/>
    </location>
</feature>
<dbReference type="InterPro" id="IPR049712">
    <property type="entry name" value="Poly_export"/>
</dbReference>
<evidence type="ECO:0000256" key="10">
    <source>
        <dbReference type="ARBA" id="ARBA00023114"/>
    </source>
</evidence>
<keyword evidence="12" id="KW-0564">Palmitate</keyword>
<keyword evidence="8" id="KW-0625">Polysaccharide transport</keyword>
<evidence type="ECO:0000256" key="15">
    <source>
        <dbReference type="SAM" id="MobiDB-lite"/>
    </source>
</evidence>
<dbReference type="Proteomes" id="UP000484381">
    <property type="component" value="Unassembled WGS sequence"/>
</dbReference>
<keyword evidence="7" id="KW-0732">Signal</keyword>
<keyword evidence="3" id="KW-0813">Transport</keyword>
<dbReference type="EMBL" id="WHNP01000034">
    <property type="protein sequence ID" value="MPW20870.1"/>
    <property type="molecule type" value="Genomic_DNA"/>
</dbReference>
<feature type="domain" description="SLBB" evidence="17">
    <location>
        <begin position="149"/>
        <end position="226"/>
    </location>
</feature>
<comment type="similarity">
    <text evidence="2">Belongs to the BexD/CtrA/VexA family.</text>
</comment>
<evidence type="ECO:0000256" key="2">
    <source>
        <dbReference type="ARBA" id="ARBA00009450"/>
    </source>
</evidence>
<dbReference type="PANTHER" id="PTHR33619">
    <property type="entry name" value="POLYSACCHARIDE EXPORT PROTEIN GFCE-RELATED"/>
    <property type="match status" value="1"/>
</dbReference>
<dbReference type="Pfam" id="PF02563">
    <property type="entry name" value="Poly_export"/>
    <property type="match status" value="1"/>
</dbReference>
<comment type="caution">
    <text evidence="18">The sequence shown here is derived from an EMBL/GenBank/DDBJ whole genome shotgun (WGS) entry which is preliminary data.</text>
</comment>
<dbReference type="InterPro" id="IPR003715">
    <property type="entry name" value="Poly_export_N"/>
</dbReference>
<dbReference type="GO" id="GO:0015159">
    <property type="term" value="F:polysaccharide transmembrane transporter activity"/>
    <property type="evidence" value="ECO:0007669"/>
    <property type="project" value="InterPro"/>
</dbReference>
<dbReference type="InterPro" id="IPR054765">
    <property type="entry name" value="SLBB_dom"/>
</dbReference>
<evidence type="ECO:0000256" key="6">
    <source>
        <dbReference type="ARBA" id="ARBA00022692"/>
    </source>
</evidence>
<keyword evidence="19" id="KW-1185">Reference proteome</keyword>
<evidence type="ECO:0000256" key="3">
    <source>
        <dbReference type="ARBA" id="ARBA00022448"/>
    </source>
</evidence>
<keyword evidence="10" id="KW-0626">Porin</keyword>
<keyword evidence="5" id="KW-0762">Sugar transport</keyword>
<evidence type="ECO:0000256" key="9">
    <source>
        <dbReference type="ARBA" id="ARBA00023065"/>
    </source>
</evidence>
<dbReference type="Gene3D" id="3.30.1950.10">
    <property type="entry name" value="wza like domain"/>
    <property type="match status" value="1"/>
</dbReference>
<dbReference type="PANTHER" id="PTHR33619:SF3">
    <property type="entry name" value="POLYSACCHARIDE EXPORT PROTEIN GFCE-RELATED"/>
    <property type="match status" value="1"/>
</dbReference>
<proteinExistence type="inferred from homology"/>
<evidence type="ECO:0000256" key="13">
    <source>
        <dbReference type="ARBA" id="ARBA00023237"/>
    </source>
</evidence>
<feature type="compositionally biased region" description="Polar residues" evidence="15">
    <location>
        <begin position="9"/>
        <end position="22"/>
    </location>
</feature>
<evidence type="ECO:0000313" key="18">
    <source>
        <dbReference type="EMBL" id="MPW20870.1"/>
    </source>
</evidence>
<evidence type="ECO:0000313" key="19">
    <source>
        <dbReference type="Proteomes" id="UP000484381"/>
    </source>
</evidence>
<keyword evidence="13" id="KW-0998">Cell outer membrane</keyword>
<accession>A0A7X1NF66</accession>